<sequence>MRCYYTNIHLIFIVLFVSISEIHALRRHMHNHDADETPQQISRADHALGKLLSLRTDDMISERDSVIDIRKGDRLTLKSGER</sequence>
<evidence type="ECO:0000313" key="2">
    <source>
        <dbReference type="EMBL" id="VDK87307.1"/>
    </source>
</evidence>
<reference evidence="2 3" key="1">
    <citation type="submission" date="2018-08" db="EMBL/GenBank/DDBJ databases">
        <authorList>
            <person name="Laetsch R D."/>
            <person name="Stevens L."/>
            <person name="Kumar S."/>
            <person name="Blaxter L. M."/>
        </authorList>
    </citation>
    <scope>NUCLEOTIDE SEQUENCE [LARGE SCALE GENOMIC DNA]</scope>
</reference>
<evidence type="ECO:0000256" key="1">
    <source>
        <dbReference type="SAM" id="Phobius"/>
    </source>
</evidence>
<dbReference type="EMBL" id="UYRX01000945">
    <property type="protein sequence ID" value="VDK87307.1"/>
    <property type="molecule type" value="Genomic_DNA"/>
</dbReference>
<feature type="transmembrane region" description="Helical" evidence="1">
    <location>
        <begin position="6"/>
        <end position="25"/>
    </location>
</feature>
<keyword evidence="1" id="KW-1133">Transmembrane helix</keyword>
<dbReference type="OrthoDB" id="5839839at2759"/>
<evidence type="ECO:0000313" key="3">
    <source>
        <dbReference type="Proteomes" id="UP000277928"/>
    </source>
</evidence>
<proteinExistence type="predicted"/>
<accession>A0A3P6TPV0</accession>
<keyword evidence="1" id="KW-0472">Membrane</keyword>
<dbReference type="OMA" id="RRHMHNH"/>
<organism evidence="2 3">
    <name type="scientific">Litomosoides sigmodontis</name>
    <name type="common">Filarial nematode worm</name>
    <dbReference type="NCBI Taxonomy" id="42156"/>
    <lineage>
        <taxon>Eukaryota</taxon>
        <taxon>Metazoa</taxon>
        <taxon>Ecdysozoa</taxon>
        <taxon>Nematoda</taxon>
        <taxon>Chromadorea</taxon>
        <taxon>Rhabditida</taxon>
        <taxon>Spirurina</taxon>
        <taxon>Spiruromorpha</taxon>
        <taxon>Filarioidea</taxon>
        <taxon>Onchocercidae</taxon>
        <taxon>Litomosoides</taxon>
    </lineage>
</organism>
<keyword evidence="1" id="KW-0812">Transmembrane</keyword>
<name>A0A3P6TPV0_LITSI</name>
<dbReference type="AlphaFoldDB" id="A0A3P6TPV0"/>
<keyword evidence="3" id="KW-1185">Reference proteome</keyword>
<gene>
    <name evidence="2" type="ORF">NLS_LOCUS8081</name>
</gene>
<dbReference type="Proteomes" id="UP000277928">
    <property type="component" value="Unassembled WGS sequence"/>
</dbReference>
<protein>
    <submittedName>
        <fullName evidence="2">Uncharacterized protein</fullName>
    </submittedName>
</protein>